<keyword evidence="2" id="KW-1185">Reference proteome</keyword>
<accession>A0ACB0Z1A1</accession>
<name>A0ACB0Z1A1_MELEN</name>
<dbReference type="EMBL" id="CAVMJV010000022">
    <property type="protein sequence ID" value="CAK5071565.1"/>
    <property type="molecule type" value="Genomic_DNA"/>
</dbReference>
<gene>
    <name evidence="1" type="ORF">MENTE1834_LOCUS18937</name>
</gene>
<evidence type="ECO:0000313" key="2">
    <source>
        <dbReference type="Proteomes" id="UP001497535"/>
    </source>
</evidence>
<dbReference type="Proteomes" id="UP001497535">
    <property type="component" value="Unassembled WGS sequence"/>
</dbReference>
<protein>
    <submittedName>
        <fullName evidence="1">Uncharacterized protein</fullName>
    </submittedName>
</protein>
<sequence length="57" mass="6917">MDKLQYLVDQFEKQKDNELFEREYTPELKKKGLAAVGSFEKWKKVKNIFKFLFKNLS</sequence>
<evidence type="ECO:0000313" key="1">
    <source>
        <dbReference type="EMBL" id="CAK5071565.1"/>
    </source>
</evidence>
<reference evidence="1" key="1">
    <citation type="submission" date="2023-11" db="EMBL/GenBank/DDBJ databases">
        <authorList>
            <person name="Poullet M."/>
        </authorList>
    </citation>
    <scope>NUCLEOTIDE SEQUENCE</scope>
    <source>
        <strain evidence="1">E1834</strain>
    </source>
</reference>
<organism evidence="1 2">
    <name type="scientific">Meloidogyne enterolobii</name>
    <name type="common">Root-knot nematode worm</name>
    <name type="synonym">Meloidogyne mayaguensis</name>
    <dbReference type="NCBI Taxonomy" id="390850"/>
    <lineage>
        <taxon>Eukaryota</taxon>
        <taxon>Metazoa</taxon>
        <taxon>Ecdysozoa</taxon>
        <taxon>Nematoda</taxon>
        <taxon>Chromadorea</taxon>
        <taxon>Rhabditida</taxon>
        <taxon>Tylenchina</taxon>
        <taxon>Tylenchomorpha</taxon>
        <taxon>Tylenchoidea</taxon>
        <taxon>Meloidogynidae</taxon>
        <taxon>Meloidogyninae</taxon>
        <taxon>Meloidogyne</taxon>
    </lineage>
</organism>
<proteinExistence type="predicted"/>
<comment type="caution">
    <text evidence="1">The sequence shown here is derived from an EMBL/GenBank/DDBJ whole genome shotgun (WGS) entry which is preliminary data.</text>
</comment>